<evidence type="ECO:0000313" key="3">
    <source>
        <dbReference type="Proteomes" id="UP001158045"/>
    </source>
</evidence>
<keyword evidence="1" id="KW-0472">Membrane</keyword>
<keyword evidence="3" id="KW-1185">Reference proteome</keyword>
<dbReference type="Proteomes" id="UP001158045">
    <property type="component" value="Unassembled WGS sequence"/>
</dbReference>
<gene>
    <name evidence="2" type="ORF">QE109_17435</name>
</gene>
<keyword evidence="1" id="KW-0812">Transmembrane</keyword>
<dbReference type="EMBL" id="JARYZI010000023">
    <property type="protein sequence ID" value="MDH8679934.1"/>
    <property type="molecule type" value="Genomic_DNA"/>
</dbReference>
<evidence type="ECO:0000313" key="2">
    <source>
        <dbReference type="EMBL" id="MDH8679934.1"/>
    </source>
</evidence>
<reference evidence="2 3" key="1">
    <citation type="submission" date="2023-04" db="EMBL/GenBank/DDBJ databases">
        <title>Fusibacter bizertensis strain WBS, isolated from littoral bottom sediments of the Arctic seas - biochemical and genomic analysis.</title>
        <authorList>
            <person name="Brioukhanov A.L."/>
        </authorList>
    </citation>
    <scope>NUCLEOTIDE SEQUENCE [LARGE SCALE GENOMIC DNA]</scope>
    <source>
        <strain evidence="2 3">WBS</strain>
    </source>
</reference>
<accession>A0ABT6NHM9</accession>
<evidence type="ECO:0000256" key="1">
    <source>
        <dbReference type="SAM" id="Phobius"/>
    </source>
</evidence>
<feature type="transmembrane region" description="Helical" evidence="1">
    <location>
        <begin position="35"/>
        <end position="55"/>
    </location>
</feature>
<keyword evidence="1" id="KW-1133">Transmembrane helix</keyword>
<protein>
    <submittedName>
        <fullName evidence="2">Uncharacterized protein</fullName>
    </submittedName>
</protein>
<sequence>MKRKDVTMFAVVSGLVLLLLSVGNTIAGFSNDLIFYKMTGVFGVIFFSITSYINIRAYRNHV</sequence>
<proteinExistence type="predicted"/>
<name>A0ABT6NHM9_9FIRM</name>
<comment type="caution">
    <text evidence="2">The sequence shown here is derived from an EMBL/GenBank/DDBJ whole genome shotgun (WGS) entry which is preliminary data.</text>
</comment>
<organism evidence="2 3">
    <name type="scientific">Fusibacter bizertensis</name>
    <dbReference type="NCBI Taxonomy" id="1488331"/>
    <lineage>
        <taxon>Bacteria</taxon>
        <taxon>Bacillati</taxon>
        <taxon>Bacillota</taxon>
        <taxon>Clostridia</taxon>
        <taxon>Eubacteriales</taxon>
        <taxon>Eubacteriales Family XII. Incertae Sedis</taxon>
        <taxon>Fusibacter</taxon>
    </lineage>
</organism>
<dbReference type="RefSeq" id="WP_281095828.1">
    <property type="nucleotide sequence ID" value="NZ_JARYZI010000023.1"/>
</dbReference>